<keyword evidence="3" id="KW-1185">Reference proteome</keyword>
<dbReference type="RefSeq" id="XP_040713227.1">
    <property type="nucleotide sequence ID" value="XM_040856496.1"/>
</dbReference>
<evidence type="ECO:0000313" key="2">
    <source>
        <dbReference type="EMBL" id="ORY61000.1"/>
    </source>
</evidence>
<dbReference type="SUPFAM" id="SSF55658">
    <property type="entry name" value="L9 N-domain-like"/>
    <property type="match status" value="2"/>
</dbReference>
<proteinExistence type="predicted"/>
<name>A0A1Y2DP27_9PEZI</name>
<dbReference type="InterPro" id="IPR011320">
    <property type="entry name" value="RNase_H1_N"/>
</dbReference>
<dbReference type="Proteomes" id="UP000193689">
    <property type="component" value="Unassembled WGS sequence"/>
</dbReference>
<comment type="caution">
    <text evidence="2">The sequence shown here is derived from an EMBL/GenBank/DDBJ whole genome shotgun (WGS) entry which is preliminary data.</text>
</comment>
<dbReference type="STRING" id="1141098.A0A1Y2DP27"/>
<protein>
    <recommendedName>
        <fullName evidence="1">Ribonuclease H1 N-terminal domain-containing protein</fullName>
    </recommendedName>
</protein>
<dbReference type="InParanoid" id="A0A1Y2DP27"/>
<evidence type="ECO:0000313" key="3">
    <source>
        <dbReference type="Proteomes" id="UP000193689"/>
    </source>
</evidence>
<organism evidence="2 3">
    <name type="scientific">Pseudomassariella vexata</name>
    <dbReference type="NCBI Taxonomy" id="1141098"/>
    <lineage>
        <taxon>Eukaryota</taxon>
        <taxon>Fungi</taxon>
        <taxon>Dikarya</taxon>
        <taxon>Ascomycota</taxon>
        <taxon>Pezizomycotina</taxon>
        <taxon>Sordariomycetes</taxon>
        <taxon>Xylariomycetidae</taxon>
        <taxon>Amphisphaeriales</taxon>
        <taxon>Pseudomassariaceae</taxon>
        <taxon>Pseudomassariella</taxon>
    </lineage>
</organism>
<dbReference type="OrthoDB" id="5241333at2759"/>
<sequence>MNKEYYAVFRGRVNEPTIFSSWGDAHPRVTGCISIHKSFFTIEDARKYMSERGVTAPKEILKPGAGDTSPLLHSEAFYAVAHGKRTGILSYWYGTIGSEPEVKEISGACHKRFKTRAQAEAFIEDWKESYADVWRRAIKEGLDKDRRPHDMKVKVKGILRAIDRDTEGTDDLDKVKLDKLSLTE</sequence>
<dbReference type="Gene3D" id="3.40.970.10">
    <property type="entry name" value="Ribonuclease H1, N-terminal domain"/>
    <property type="match status" value="2"/>
</dbReference>
<evidence type="ECO:0000259" key="1">
    <source>
        <dbReference type="Pfam" id="PF01693"/>
    </source>
</evidence>
<accession>A0A1Y2DP27</accession>
<reference evidence="2 3" key="1">
    <citation type="submission" date="2016-07" db="EMBL/GenBank/DDBJ databases">
        <title>Pervasive Adenine N6-methylation of Active Genes in Fungi.</title>
        <authorList>
            <consortium name="DOE Joint Genome Institute"/>
            <person name="Mondo S.J."/>
            <person name="Dannebaum R.O."/>
            <person name="Kuo R.C."/>
            <person name="Labutti K."/>
            <person name="Haridas S."/>
            <person name="Kuo A."/>
            <person name="Salamov A."/>
            <person name="Ahrendt S.R."/>
            <person name="Lipzen A."/>
            <person name="Sullivan W."/>
            <person name="Andreopoulos W.B."/>
            <person name="Clum A."/>
            <person name="Lindquist E."/>
            <person name="Daum C."/>
            <person name="Ramamoorthy G.K."/>
            <person name="Gryganskyi A."/>
            <person name="Culley D."/>
            <person name="Magnuson J.K."/>
            <person name="James T.Y."/>
            <person name="O'Malley M.A."/>
            <person name="Stajich J.E."/>
            <person name="Spatafora J.W."/>
            <person name="Visel A."/>
            <person name="Grigoriev I.V."/>
        </authorList>
    </citation>
    <scope>NUCLEOTIDE SEQUENCE [LARGE SCALE GENOMIC DNA]</scope>
    <source>
        <strain evidence="2 3">CBS 129021</strain>
    </source>
</reference>
<dbReference type="AlphaFoldDB" id="A0A1Y2DP27"/>
<feature type="domain" description="Ribonuclease H1 N-terminal" evidence="1">
    <location>
        <begin position="77"/>
        <end position="122"/>
    </location>
</feature>
<dbReference type="InterPro" id="IPR009027">
    <property type="entry name" value="Ribosomal_bL9/RNase_H1_N"/>
</dbReference>
<dbReference type="Pfam" id="PF01693">
    <property type="entry name" value="Cauli_VI"/>
    <property type="match status" value="2"/>
</dbReference>
<feature type="domain" description="Ribonuclease H1 N-terminal" evidence="1">
    <location>
        <begin position="5"/>
        <end position="48"/>
    </location>
</feature>
<dbReference type="InterPro" id="IPR037056">
    <property type="entry name" value="RNase_H1_N_sf"/>
</dbReference>
<gene>
    <name evidence="2" type="ORF">BCR38DRAFT_349462</name>
</gene>
<dbReference type="EMBL" id="MCFJ01000011">
    <property type="protein sequence ID" value="ORY61000.1"/>
    <property type="molecule type" value="Genomic_DNA"/>
</dbReference>
<dbReference type="GeneID" id="63772708"/>